<keyword evidence="3" id="KW-1185">Reference proteome</keyword>
<sequence length="391" mass="40179">MKVKNVGRVGAVLLAAALGATVVAAPAMADPNPATDFRTLAGVGSDTTQDVMNGFGTVIVSGGNEVIASWDARGTSPIKTKATNCTFSRPDGSGAGRQALRASEGENLGGTHGGPGFFNGVDVRNCVDFARSSSYGGPTPPTTAGNYTYIPFGVDAVALARNVGGDVPANLSFAQVQRVYKCFDTAVAGSPVTPRLIQAASGTWQFWTGKMQITEAEINLGDYPCLARDTDSNPATPAAPNFERVQEHDGTVLNGNLNQIVPFSAGQYIAQSNVAAIQAATGVTVTDRRGQAVLTGMRQGTGAIQQPVVGGVLNNNFPLRRDVYNVVPTADLAVQAVANTFVGPNSAVCTASVNVGGTPRSVIELFGFGKRTVGIDLLNAACGATDLKANA</sequence>
<evidence type="ECO:0000313" key="3">
    <source>
        <dbReference type="Proteomes" id="UP000624325"/>
    </source>
</evidence>
<evidence type="ECO:0000256" key="1">
    <source>
        <dbReference type="SAM" id="SignalP"/>
    </source>
</evidence>
<dbReference type="SUPFAM" id="SSF53850">
    <property type="entry name" value="Periplasmic binding protein-like II"/>
    <property type="match status" value="1"/>
</dbReference>
<feature type="signal peptide" evidence="1">
    <location>
        <begin position="1"/>
        <end position="29"/>
    </location>
</feature>
<feature type="chain" id="PRO_5046495123" description="PBP domain-containing protein" evidence="1">
    <location>
        <begin position="30"/>
        <end position="391"/>
    </location>
</feature>
<accession>A0ABQ4CBE5</accession>
<proteinExistence type="predicted"/>
<comment type="caution">
    <text evidence="2">The sequence shown here is derived from an EMBL/GenBank/DDBJ whole genome shotgun (WGS) entry which is preliminary data.</text>
</comment>
<evidence type="ECO:0008006" key="4">
    <source>
        <dbReference type="Google" id="ProtNLM"/>
    </source>
</evidence>
<reference evidence="2 3" key="1">
    <citation type="submission" date="2021-01" db="EMBL/GenBank/DDBJ databases">
        <title>Whole genome shotgun sequence of Asanoa iriomotensis NBRC 100142.</title>
        <authorList>
            <person name="Komaki H."/>
            <person name="Tamura T."/>
        </authorList>
    </citation>
    <scope>NUCLEOTIDE SEQUENCE [LARGE SCALE GENOMIC DNA]</scope>
    <source>
        <strain evidence="2 3">NBRC 100142</strain>
    </source>
</reference>
<organism evidence="2 3">
    <name type="scientific">Asanoa iriomotensis</name>
    <dbReference type="NCBI Taxonomy" id="234613"/>
    <lineage>
        <taxon>Bacteria</taxon>
        <taxon>Bacillati</taxon>
        <taxon>Actinomycetota</taxon>
        <taxon>Actinomycetes</taxon>
        <taxon>Micromonosporales</taxon>
        <taxon>Micromonosporaceae</taxon>
        <taxon>Asanoa</taxon>
    </lineage>
</organism>
<keyword evidence="1" id="KW-0732">Signal</keyword>
<protein>
    <recommendedName>
        <fullName evidence="4">PBP domain-containing protein</fullName>
    </recommendedName>
</protein>
<gene>
    <name evidence="2" type="ORF">Air01nite_61900</name>
</gene>
<dbReference type="RefSeq" id="WP_203706914.1">
    <property type="nucleotide sequence ID" value="NZ_BAAALU010000001.1"/>
</dbReference>
<evidence type="ECO:0000313" key="2">
    <source>
        <dbReference type="EMBL" id="GIF60095.1"/>
    </source>
</evidence>
<dbReference type="EMBL" id="BONC01000060">
    <property type="protein sequence ID" value="GIF60095.1"/>
    <property type="molecule type" value="Genomic_DNA"/>
</dbReference>
<dbReference type="Proteomes" id="UP000624325">
    <property type="component" value="Unassembled WGS sequence"/>
</dbReference>
<name>A0ABQ4CBE5_9ACTN</name>